<reference evidence="2" key="1">
    <citation type="submission" date="2015-04" db="UniProtKB">
        <authorList>
            <consortium name="EnsemblPlants"/>
        </authorList>
    </citation>
    <scope>IDENTIFICATION</scope>
</reference>
<name>A0A0E0AA46_9ORYZ</name>
<evidence type="ECO:0000256" key="1">
    <source>
        <dbReference type="SAM" id="MobiDB-lite"/>
    </source>
</evidence>
<organism evidence="2">
    <name type="scientific">Oryza glumipatula</name>
    <dbReference type="NCBI Taxonomy" id="40148"/>
    <lineage>
        <taxon>Eukaryota</taxon>
        <taxon>Viridiplantae</taxon>
        <taxon>Streptophyta</taxon>
        <taxon>Embryophyta</taxon>
        <taxon>Tracheophyta</taxon>
        <taxon>Spermatophyta</taxon>
        <taxon>Magnoliopsida</taxon>
        <taxon>Liliopsida</taxon>
        <taxon>Poales</taxon>
        <taxon>Poaceae</taxon>
        <taxon>BOP clade</taxon>
        <taxon>Oryzoideae</taxon>
        <taxon>Oryzeae</taxon>
        <taxon>Oryzinae</taxon>
        <taxon>Oryza</taxon>
    </lineage>
</organism>
<reference evidence="2" key="2">
    <citation type="submission" date="2018-05" db="EMBL/GenBank/DDBJ databases">
        <title>OgluRS3 (Oryza glumaepatula Reference Sequence Version 3).</title>
        <authorList>
            <person name="Zhang J."/>
            <person name="Kudrna D."/>
            <person name="Lee S."/>
            <person name="Talag J."/>
            <person name="Welchert J."/>
            <person name="Wing R.A."/>
        </authorList>
    </citation>
    <scope>NUCLEOTIDE SEQUENCE [LARGE SCALE GENOMIC DNA]</scope>
</reference>
<protein>
    <submittedName>
        <fullName evidence="2">Uncharacterized protein</fullName>
    </submittedName>
</protein>
<sequence>MLRGRERSQIPSHHAADLPDMATSGAVDAPRRGGKGPPPTGGGRDRASGGRVRGNSDAGGERGEGAASPVGRGSGAAVGEVVGLP</sequence>
<accession>A0A0E0AA46</accession>
<proteinExistence type="predicted"/>
<evidence type="ECO:0000313" key="2">
    <source>
        <dbReference type="EnsemblPlants" id="OGLUM06G17220.1"/>
    </source>
</evidence>
<evidence type="ECO:0000313" key="3">
    <source>
        <dbReference type="Proteomes" id="UP000026961"/>
    </source>
</evidence>
<dbReference type="EnsemblPlants" id="OGLUM06G17220.1">
    <property type="protein sequence ID" value="OGLUM06G17220.1"/>
    <property type="gene ID" value="OGLUM06G17220"/>
</dbReference>
<dbReference type="HOGENOM" id="CLU_2516324_0_0_1"/>
<dbReference type="AlphaFoldDB" id="A0A0E0AA46"/>
<keyword evidence="3" id="KW-1185">Reference proteome</keyword>
<feature type="region of interest" description="Disordered" evidence="1">
    <location>
        <begin position="1"/>
        <end position="85"/>
    </location>
</feature>
<dbReference type="Proteomes" id="UP000026961">
    <property type="component" value="Chromosome 6"/>
</dbReference>
<dbReference type="Gramene" id="OGLUM06G17220.1">
    <property type="protein sequence ID" value="OGLUM06G17220.1"/>
    <property type="gene ID" value="OGLUM06G17220"/>
</dbReference>